<feature type="transmembrane region" description="Helical" evidence="1">
    <location>
        <begin position="52"/>
        <end position="73"/>
    </location>
</feature>
<organism evidence="2 3">
    <name type="scientific">Cetobacterium somerae ATCC BAA-474</name>
    <dbReference type="NCBI Taxonomy" id="1319815"/>
    <lineage>
        <taxon>Bacteria</taxon>
        <taxon>Fusobacteriati</taxon>
        <taxon>Fusobacteriota</taxon>
        <taxon>Fusobacteriia</taxon>
        <taxon>Fusobacteriales</taxon>
        <taxon>Fusobacteriaceae</taxon>
        <taxon>Cetobacterium</taxon>
    </lineage>
</organism>
<dbReference type="AlphaFoldDB" id="U7VBK0"/>
<evidence type="ECO:0000313" key="2">
    <source>
        <dbReference type="EMBL" id="ERT68905.1"/>
    </source>
</evidence>
<comment type="caution">
    <text evidence="2">The sequence shown here is derived from an EMBL/GenBank/DDBJ whole genome shotgun (WGS) entry which is preliminary data.</text>
</comment>
<evidence type="ECO:0000256" key="1">
    <source>
        <dbReference type="SAM" id="Phobius"/>
    </source>
</evidence>
<dbReference type="Pfam" id="PF04143">
    <property type="entry name" value="Sulf_transp"/>
    <property type="match status" value="1"/>
</dbReference>
<name>U7VBK0_9FUSO</name>
<feature type="transmembrane region" description="Helical" evidence="1">
    <location>
        <begin position="120"/>
        <end position="140"/>
    </location>
</feature>
<dbReference type="HOGENOM" id="CLU_037802_0_1_0"/>
<dbReference type="eggNOG" id="COG2391">
    <property type="taxonomic scope" value="Bacteria"/>
</dbReference>
<keyword evidence="1" id="KW-1133">Transmembrane helix</keyword>
<accession>U7VBK0</accession>
<proteinExistence type="predicted"/>
<dbReference type="STRING" id="1319815.HMPREF0202_01147"/>
<gene>
    <name evidence="2" type="ORF">HMPREF0202_01147</name>
</gene>
<keyword evidence="3" id="KW-1185">Reference proteome</keyword>
<dbReference type="EMBL" id="AXZF01000041">
    <property type="protein sequence ID" value="ERT68905.1"/>
    <property type="molecule type" value="Genomic_DNA"/>
</dbReference>
<feature type="transmembrane region" description="Helical" evidence="1">
    <location>
        <begin position="172"/>
        <end position="192"/>
    </location>
</feature>
<feature type="transmembrane region" description="Helical" evidence="1">
    <location>
        <begin position="85"/>
        <end position="108"/>
    </location>
</feature>
<feature type="transmembrane region" description="Helical" evidence="1">
    <location>
        <begin position="12"/>
        <end position="31"/>
    </location>
</feature>
<keyword evidence="1" id="KW-0812">Transmembrane</keyword>
<keyword evidence="1" id="KW-0472">Membrane</keyword>
<evidence type="ECO:0000313" key="3">
    <source>
        <dbReference type="Proteomes" id="UP000017081"/>
    </source>
</evidence>
<protein>
    <submittedName>
        <fullName evidence="2">Uncharacterized protein</fullName>
    </submittedName>
</protein>
<sequence>MNNMRNLFFDNVPLLGLILGLLFGLALYYAGATNRVVISKMLKLQDLTLMKIIVFAIGFSMSLLYLSVALNIIPLDHFSIKPMNFGVILGSAILALGFGMIGLCPGTAVASFGAGYLKSIYVILGGLIGAFLFTLAYPVLNSIGLFKNVIGGKTTLLFLSEKYNFLFHGTPWIGVFIGIVLIAISLAIPYSLSRDEKK</sequence>
<dbReference type="Proteomes" id="UP000017081">
    <property type="component" value="Unassembled WGS sequence"/>
</dbReference>
<dbReference type="InterPro" id="IPR007272">
    <property type="entry name" value="Sulf_transp_TsuA/YedE"/>
</dbReference>
<reference evidence="2 3" key="1">
    <citation type="submission" date="2013-08" db="EMBL/GenBank/DDBJ databases">
        <authorList>
            <person name="Weinstock G."/>
            <person name="Sodergren E."/>
            <person name="Wylie T."/>
            <person name="Fulton L."/>
            <person name="Fulton R."/>
            <person name="Fronick C."/>
            <person name="O'Laughlin M."/>
            <person name="Godfrey J."/>
            <person name="Miner T."/>
            <person name="Herter B."/>
            <person name="Appelbaum E."/>
            <person name="Cordes M."/>
            <person name="Lek S."/>
            <person name="Wollam A."/>
            <person name="Pepin K.H."/>
            <person name="Palsikar V.B."/>
            <person name="Mitreva M."/>
            <person name="Wilson R.K."/>
        </authorList>
    </citation>
    <scope>NUCLEOTIDE SEQUENCE [LARGE SCALE GENOMIC DNA]</scope>
    <source>
        <strain evidence="2 3">ATCC BAA-474</strain>
    </source>
</reference>